<proteinExistence type="predicted"/>
<protein>
    <submittedName>
        <fullName evidence="1">Uncharacterized protein</fullName>
    </submittedName>
</protein>
<accession>A0A6J7WJP7</accession>
<gene>
    <name evidence="1" type="ORF">UFOVP180_11</name>
</gene>
<reference evidence="1" key="1">
    <citation type="submission" date="2020-05" db="EMBL/GenBank/DDBJ databases">
        <authorList>
            <person name="Chiriac C."/>
            <person name="Salcher M."/>
            <person name="Ghai R."/>
            <person name="Kavagutti S V."/>
        </authorList>
    </citation>
    <scope>NUCLEOTIDE SEQUENCE</scope>
</reference>
<evidence type="ECO:0000313" key="1">
    <source>
        <dbReference type="EMBL" id="CAB5207011.1"/>
    </source>
</evidence>
<name>A0A6J7WJP7_9CAUD</name>
<dbReference type="EMBL" id="LR798227">
    <property type="protein sequence ID" value="CAB5207011.1"/>
    <property type="molecule type" value="Genomic_DNA"/>
</dbReference>
<organism evidence="1">
    <name type="scientific">uncultured Caudovirales phage</name>
    <dbReference type="NCBI Taxonomy" id="2100421"/>
    <lineage>
        <taxon>Viruses</taxon>
        <taxon>Duplodnaviria</taxon>
        <taxon>Heunggongvirae</taxon>
        <taxon>Uroviricota</taxon>
        <taxon>Caudoviricetes</taxon>
        <taxon>Peduoviridae</taxon>
        <taxon>Maltschvirus</taxon>
        <taxon>Maltschvirus maltsch</taxon>
    </lineage>
</organism>
<sequence>MKKVHFTKFNNQRQNAYKRNIGWHFTYEEWENWWGNDIELRGKGKGKLCMARIGDSGDYHPNNVFKLLFEENISQAQKGRPSEKKGVPHSLERKLKNSQAQKAFYAMRRLEKEIV</sequence>